<dbReference type="PANTHER" id="PTHR43464:SF19">
    <property type="entry name" value="UBIQUINONE BIOSYNTHESIS O-METHYLTRANSFERASE, MITOCHONDRIAL"/>
    <property type="match status" value="1"/>
</dbReference>
<evidence type="ECO:0000256" key="2">
    <source>
        <dbReference type="ARBA" id="ARBA00022679"/>
    </source>
</evidence>
<dbReference type="GO" id="GO:0061542">
    <property type="term" value="F:3-demethylubiquinol 3-O-methyltransferase activity"/>
    <property type="evidence" value="ECO:0007669"/>
    <property type="project" value="UniProtKB-UniRule"/>
</dbReference>
<dbReference type="Pfam" id="PF13489">
    <property type="entry name" value="Methyltransf_23"/>
    <property type="match status" value="1"/>
</dbReference>
<evidence type="ECO:0000256" key="4">
    <source>
        <dbReference type="ARBA" id="ARBA00022691"/>
    </source>
</evidence>
<dbReference type="GO" id="GO:0032259">
    <property type="term" value="P:methylation"/>
    <property type="evidence" value="ECO:0007669"/>
    <property type="project" value="UniProtKB-KW"/>
</dbReference>
<evidence type="ECO:0000313" key="7">
    <source>
        <dbReference type="EMBL" id="QEX24287.1"/>
    </source>
</evidence>
<dbReference type="EC" id="2.1.1.64" evidence="5"/>
<protein>
    <recommendedName>
        <fullName evidence="5">Ubiquinone biosynthesis O-methyltransferase</fullName>
    </recommendedName>
    <alternativeName>
        <fullName evidence="5">2-polyprenyl-6-hydroxyphenol methylase</fullName>
        <ecNumber evidence="5">2.1.1.222</ecNumber>
    </alternativeName>
    <alternativeName>
        <fullName evidence="5">3-demethylubiquinone 3-O-methyltransferase</fullName>
        <ecNumber evidence="5">2.1.1.64</ecNumber>
    </alternativeName>
</protein>
<comment type="similarity">
    <text evidence="5">Belongs to the methyltransferase superfamily. UbiG/COQ3 family.</text>
</comment>
<sequence>MSLSPMTDPGESHGPSGPTGTQEPPAVGASVDPAEIAKFEAMAEAWWDPAGKFRPLHRLNPIRLAYIRDQACRRFGRDPQASDPLRGLDLLDIGCGGGLLSEPAARMGARVVGLDASHRNIAIASLHAERMGLAIDYRCQTAEALAESGERRFDIVLNMEVIEHVADTAGFMAAALSLLKPGGLMVVATLNRTAKSYALAILGAEYLLRWLPRGTHDWNRFLRPSELTRLIERAGGHVLALEGVAYNPLTDHWSLSRDLGVNYMALAEPAAG</sequence>
<dbReference type="InterPro" id="IPR029063">
    <property type="entry name" value="SAM-dependent_MTases_sf"/>
</dbReference>
<dbReference type="AlphaFoldDB" id="A0A5J6N4D0"/>
<evidence type="ECO:0000256" key="3">
    <source>
        <dbReference type="ARBA" id="ARBA00022688"/>
    </source>
</evidence>
<dbReference type="Proteomes" id="UP000325797">
    <property type="component" value="Chromosome"/>
</dbReference>
<comment type="function">
    <text evidence="5">O-methyltransferase that catalyzes the 2 O-methylation steps in the ubiquinone biosynthetic pathway.</text>
</comment>
<keyword evidence="8" id="KW-1185">Reference proteome</keyword>
<proteinExistence type="inferred from homology"/>
<feature type="binding site" evidence="5">
    <location>
        <position position="63"/>
    </location>
    <ligand>
        <name>S-adenosyl-L-methionine</name>
        <dbReference type="ChEBI" id="CHEBI:59789"/>
    </ligand>
</feature>
<feature type="region of interest" description="Disordered" evidence="6">
    <location>
        <begin position="1"/>
        <end position="28"/>
    </location>
</feature>
<reference evidence="7 8" key="1">
    <citation type="submission" date="2019-08" db="EMBL/GenBank/DDBJ databases">
        <title>Hyperibacter terrae gen. nov., sp. nov. and Hyperibacter viscosus sp. nov., two new members in the family Rhodospirillaceae isolated from the rhizosphere of Hypericum perforatum.</title>
        <authorList>
            <person name="Noviana Z."/>
        </authorList>
    </citation>
    <scope>NUCLEOTIDE SEQUENCE [LARGE SCALE GENOMIC DNA]</scope>
    <source>
        <strain evidence="7 8">R5959</strain>
    </source>
</reference>
<dbReference type="RefSeq" id="WP_225308931.1">
    <property type="nucleotide sequence ID" value="NZ_CP042582.1"/>
</dbReference>
<gene>
    <name evidence="5 7" type="primary">ubiG</name>
    <name evidence="7" type="ORF">FRZ61_42280</name>
</gene>
<dbReference type="GO" id="GO:0102208">
    <property type="term" value="F:2-polyprenyl-6-hydroxyphenol methylase activity"/>
    <property type="evidence" value="ECO:0007669"/>
    <property type="project" value="UniProtKB-EC"/>
</dbReference>
<feature type="binding site" evidence="5">
    <location>
        <position position="115"/>
    </location>
    <ligand>
        <name>S-adenosyl-L-methionine</name>
        <dbReference type="ChEBI" id="CHEBI:59789"/>
    </ligand>
</feature>
<keyword evidence="7" id="KW-0830">Ubiquinone</keyword>
<dbReference type="SUPFAM" id="SSF53335">
    <property type="entry name" value="S-adenosyl-L-methionine-dependent methyltransferases"/>
    <property type="match status" value="1"/>
</dbReference>
<organism evidence="7 8">
    <name type="scientific">Hypericibacter adhaerens</name>
    <dbReference type="NCBI Taxonomy" id="2602016"/>
    <lineage>
        <taxon>Bacteria</taxon>
        <taxon>Pseudomonadati</taxon>
        <taxon>Pseudomonadota</taxon>
        <taxon>Alphaproteobacteria</taxon>
        <taxon>Rhodospirillales</taxon>
        <taxon>Dongiaceae</taxon>
        <taxon>Hypericibacter</taxon>
    </lineage>
</organism>
<keyword evidence="4 5" id="KW-0949">S-adenosyl-L-methionine</keyword>
<dbReference type="HAMAP" id="MF_00472">
    <property type="entry name" value="UbiG"/>
    <property type="match status" value="1"/>
</dbReference>
<dbReference type="InterPro" id="IPR010233">
    <property type="entry name" value="UbiG_MeTrfase"/>
</dbReference>
<dbReference type="UniPathway" id="UPA00232"/>
<dbReference type="EMBL" id="CP042582">
    <property type="protein sequence ID" value="QEX24287.1"/>
    <property type="molecule type" value="Genomic_DNA"/>
</dbReference>
<keyword evidence="2 5" id="KW-0808">Transferase</keyword>
<dbReference type="Gene3D" id="3.40.50.150">
    <property type="entry name" value="Vaccinia Virus protein VP39"/>
    <property type="match status" value="1"/>
</dbReference>
<keyword evidence="1 5" id="KW-0489">Methyltransferase</keyword>
<dbReference type="KEGG" id="hadh:FRZ61_42280"/>
<dbReference type="PANTHER" id="PTHR43464">
    <property type="entry name" value="METHYLTRANSFERASE"/>
    <property type="match status" value="1"/>
</dbReference>
<feature type="binding site" evidence="5">
    <location>
        <position position="94"/>
    </location>
    <ligand>
        <name>S-adenosyl-L-methionine</name>
        <dbReference type="ChEBI" id="CHEBI:59789"/>
    </ligand>
</feature>
<evidence type="ECO:0000256" key="6">
    <source>
        <dbReference type="SAM" id="MobiDB-lite"/>
    </source>
</evidence>
<dbReference type="NCBIfam" id="TIGR01983">
    <property type="entry name" value="UbiG"/>
    <property type="match status" value="1"/>
</dbReference>
<comment type="catalytic activity">
    <reaction evidence="5">
        <text>a 3-(all-trans-polyprenyl)benzene-1,2-diol + S-adenosyl-L-methionine = a 2-methoxy-6-(all-trans-polyprenyl)phenol + S-adenosyl-L-homocysteine + H(+)</text>
        <dbReference type="Rhea" id="RHEA:31411"/>
        <dbReference type="Rhea" id="RHEA-COMP:9550"/>
        <dbReference type="Rhea" id="RHEA-COMP:9551"/>
        <dbReference type="ChEBI" id="CHEBI:15378"/>
        <dbReference type="ChEBI" id="CHEBI:57856"/>
        <dbReference type="ChEBI" id="CHEBI:59789"/>
        <dbReference type="ChEBI" id="CHEBI:62729"/>
        <dbReference type="ChEBI" id="CHEBI:62731"/>
        <dbReference type="EC" id="2.1.1.222"/>
    </reaction>
</comment>
<comment type="catalytic activity">
    <reaction evidence="5">
        <text>a 3-demethylubiquinol + S-adenosyl-L-methionine = a ubiquinol + S-adenosyl-L-homocysteine + H(+)</text>
        <dbReference type="Rhea" id="RHEA:44380"/>
        <dbReference type="Rhea" id="RHEA-COMP:9566"/>
        <dbReference type="Rhea" id="RHEA-COMP:10914"/>
        <dbReference type="ChEBI" id="CHEBI:15378"/>
        <dbReference type="ChEBI" id="CHEBI:17976"/>
        <dbReference type="ChEBI" id="CHEBI:57856"/>
        <dbReference type="ChEBI" id="CHEBI:59789"/>
        <dbReference type="ChEBI" id="CHEBI:84422"/>
        <dbReference type="EC" id="2.1.1.64"/>
    </reaction>
</comment>
<comment type="pathway">
    <text evidence="5">Cofactor biosynthesis; ubiquinone biosynthesis.</text>
</comment>
<evidence type="ECO:0000256" key="1">
    <source>
        <dbReference type="ARBA" id="ARBA00022603"/>
    </source>
</evidence>
<dbReference type="EC" id="2.1.1.222" evidence="5"/>
<evidence type="ECO:0000313" key="8">
    <source>
        <dbReference type="Proteomes" id="UP000325797"/>
    </source>
</evidence>
<dbReference type="CDD" id="cd02440">
    <property type="entry name" value="AdoMet_MTases"/>
    <property type="match status" value="1"/>
</dbReference>
<evidence type="ECO:0000256" key="5">
    <source>
        <dbReference type="HAMAP-Rule" id="MF_00472"/>
    </source>
</evidence>
<feature type="binding site" evidence="5">
    <location>
        <position position="159"/>
    </location>
    <ligand>
        <name>S-adenosyl-L-methionine</name>
        <dbReference type="ChEBI" id="CHEBI:59789"/>
    </ligand>
</feature>
<accession>A0A5J6N4D0</accession>
<name>A0A5J6N4D0_9PROT</name>
<dbReference type="GO" id="GO:0010420">
    <property type="term" value="F:polyprenyldihydroxybenzoate methyltransferase activity"/>
    <property type="evidence" value="ECO:0007669"/>
    <property type="project" value="InterPro"/>
</dbReference>
<keyword evidence="3 5" id="KW-0831">Ubiquinone biosynthesis</keyword>